<proteinExistence type="predicted"/>
<dbReference type="RefSeq" id="WP_011753196.1">
    <property type="nucleotide sequence ID" value="NC_008698.1"/>
</dbReference>
<dbReference type="PANTHER" id="PTHR33514">
    <property type="entry name" value="PROTEIN ABCI12, CHLOROPLASTIC"/>
    <property type="match status" value="1"/>
</dbReference>
<organism evidence="6 7">
    <name type="scientific">Thermofilum pendens (strain DSM 2475 / Hrk 5)</name>
    <dbReference type="NCBI Taxonomy" id="368408"/>
    <lineage>
        <taxon>Archaea</taxon>
        <taxon>Thermoproteota</taxon>
        <taxon>Thermoprotei</taxon>
        <taxon>Thermofilales</taxon>
        <taxon>Thermofilaceae</taxon>
        <taxon>Thermofilum</taxon>
    </lineage>
</organism>
<dbReference type="CDD" id="cd16914">
    <property type="entry name" value="EcfT"/>
    <property type="match status" value="1"/>
</dbReference>
<keyword evidence="2 5" id="KW-0812">Transmembrane</keyword>
<evidence type="ECO:0000313" key="6">
    <source>
        <dbReference type="EMBL" id="ABL78931.1"/>
    </source>
</evidence>
<name>A1S0F1_THEPD</name>
<keyword evidence="3 5" id="KW-1133">Transmembrane helix</keyword>
<feature type="transmembrane region" description="Helical" evidence="5">
    <location>
        <begin position="68"/>
        <end position="90"/>
    </location>
</feature>
<dbReference type="HOGENOM" id="CLU_056469_2_1_2"/>
<evidence type="ECO:0000256" key="2">
    <source>
        <dbReference type="ARBA" id="ARBA00022692"/>
    </source>
</evidence>
<evidence type="ECO:0000256" key="5">
    <source>
        <dbReference type="SAM" id="Phobius"/>
    </source>
</evidence>
<dbReference type="KEGG" id="tpe:Tpen_1535"/>
<dbReference type="Proteomes" id="UP000000641">
    <property type="component" value="Chromosome"/>
</dbReference>
<dbReference type="EnsemblBacteria" id="ABL78931">
    <property type="protein sequence ID" value="ABL78931"/>
    <property type="gene ID" value="Tpen_1535"/>
</dbReference>
<reference evidence="7" key="1">
    <citation type="journal article" date="2008" name="J. Bacteriol.">
        <title>Genome sequence of Thermofilum pendens reveals an exceptional loss of biosynthetic pathways without genome reduction.</title>
        <authorList>
            <person name="Anderson I."/>
            <person name="Rodriguez J."/>
            <person name="Susanti D."/>
            <person name="Porat I."/>
            <person name="Reich C."/>
            <person name="Ulrich L.E."/>
            <person name="Elkins J.G."/>
            <person name="Mavromatis K."/>
            <person name="Lykidis A."/>
            <person name="Kim E."/>
            <person name="Thompson L.S."/>
            <person name="Nolan M."/>
            <person name="Land M."/>
            <person name="Copeland A."/>
            <person name="Lapidus A."/>
            <person name="Lucas S."/>
            <person name="Detter C."/>
            <person name="Zhulin I.B."/>
            <person name="Olsen G.J."/>
            <person name="Whitman W."/>
            <person name="Mukhopadhyay B."/>
            <person name="Bristow J."/>
            <person name="Kyrpides N."/>
        </authorList>
    </citation>
    <scope>NUCLEOTIDE SEQUENCE [LARGE SCALE GENOMIC DNA]</scope>
    <source>
        <strain evidence="7">DSM 2475 / Hrk 5</strain>
    </source>
</reference>
<dbReference type="OrthoDB" id="31170at2157"/>
<dbReference type="GeneID" id="4600377"/>
<dbReference type="EMBL" id="CP000505">
    <property type="protein sequence ID" value="ABL78931.1"/>
    <property type="molecule type" value="Genomic_DNA"/>
</dbReference>
<dbReference type="InterPro" id="IPR003339">
    <property type="entry name" value="ABC/ECF_trnsptr_transmembrane"/>
</dbReference>
<evidence type="ECO:0000256" key="4">
    <source>
        <dbReference type="ARBA" id="ARBA00023136"/>
    </source>
</evidence>
<keyword evidence="7" id="KW-1185">Reference proteome</keyword>
<dbReference type="STRING" id="368408.Tpen_1535"/>
<protein>
    <submittedName>
        <fullName evidence="6">Cobalt transport protein</fullName>
    </submittedName>
</protein>
<feature type="transmembrane region" description="Helical" evidence="5">
    <location>
        <begin position="241"/>
        <end position="259"/>
    </location>
</feature>
<dbReference type="PANTHER" id="PTHR33514:SF13">
    <property type="entry name" value="PROTEIN ABCI12, CHLOROPLASTIC"/>
    <property type="match status" value="1"/>
</dbReference>
<accession>A1S0F1</accession>
<dbReference type="Pfam" id="PF02361">
    <property type="entry name" value="CbiQ"/>
    <property type="match status" value="1"/>
</dbReference>
<dbReference type="AlphaFoldDB" id="A1S0F1"/>
<comment type="subcellular location">
    <subcellularLocation>
        <location evidence="1">Membrane</location>
        <topology evidence="1">Multi-pass membrane protein</topology>
    </subcellularLocation>
</comment>
<dbReference type="GO" id="GO:0005886">
    <property type="term" value="C:plasma membrane"/>
    <property type="evidence" value="ECO:0007669"/>
    <property type="project" value="UniProtKB-ARBA"/>
</dbReference>
<gene>
    <name evidence="6" type="ordered locus">Tpen_1535</name>
</gene>
<feature type="transmembrane region" description="Helical" evidence="5">
    <location>
        <begin position="188"/>
        <end position="210"/>
    </location>
</feature>
<evidence type="ECO:0000256" key="1">
    <source>
        <dbReference type="ARBA" id="ARBA00004141"/>
    </source>
</evidence>
<dbReference type="eggNOG" id="arCOG02250">
    <property type="taxonomic scope" value="Archaea"/>
</dbReference>
<keyword evidence="4 5" id="KW-0472">Membrane</keyword>
<sequence length="263" mass="29314">MSSRIVRYIEGSSIVHRLDPRVKLFFVGSVVLAASLSYNLLLAVLTLALGLSFYLLARLPFSKTKNTWKFILIVALVLSFLNYLFVAVLYHRPRGELLEAFMSAELLSRSITPVLKLLAVATVTVAFVYTTPPHLYAPALGQLGLSYRAAYAVHLGFRYFPQFVDELRRTLEAQMARGYRPRGGKNPLGRILAVIPLIVPVTVSATLSIYDVSDAMELRGFGGTKCHTWYRKLSMKTLDKAFAILSAVISLVFLALYVLRPLP</sequence>
<feature type="transmembrane region" description="Helical" evidence="5">
    <location>
        <begin position="24"/>
        <end position="56"/>
    </location>
</feature>
<evidence type="ECO:0000256" key="3">
    <source>
        <dbReference type="ARBA" id="ARBA00022989"/>
    </source>
</evidence>
<feature type="transmembrane region" description="Helical" evidence="5">
    <location>
        <begin position="111"/>
        <end position="129"/>
    </location>
</feature>
<evidence type="ECO:0000313" key="7">
    <source>
        <dbReference type="Proteomes" id="UP000000641"/>
    </source>
</evidence>